<dbReference type="InterPro" id="IPR036249">
    <property type="entry name" value="Thioredoxin-like_sf"/>
</dbReference>
<organism evidence="2">
    <name type="scientific">virus sp. ctML55</name>
    <dbReference type="NCBI Taxonomy" id="2827627"/>
    <lineage>
        <taxon>Viruses</taxon>
    </lineage>
</organism>
<dbReference type="SUPFAM" id="SSF52833">
    <property type="entry name" value="Thioredoxin-like"/>
    <property type="match status" value="1"/>
</dbReference>
<name>A0A8S5RGW6_9VIRU</name>
<sequence length="83" mass="9287">MITRIEKFGASWCGPCKVLDRTLEQLTGIEIVKHDVDEEEELANARGIRNVPVLIYYNEQDEEVKRTVGAISLGTIISIINGN</sequence>
<proteinExistence type="predicted"/>
<dbReference type="GO" id="GO:0015035">
    <property type="term" value="F:protein-disulfide reductase activity"/>
    <property type="evidence" value="ECO:0007669"/>
    <property type="project" value="TreeGrafter"/>
</dbReference>
<dbReference type="Gene3D" id="3.40.30.10">
    <property type="entry name" value="Glutaredoxin"/>
    <property type="match status" value="1"/>
</dbReference>
<evidence type="ECO:0000259" key="1">
    <source>
        <dbReference type="Pfam" id="PF00085"/>
    </source>
</evidence>
<dbReference type="PANTHER" id="PTHR45663:SF11">
    <property type="entry name" value="GEO12009P1"/>
    <property type="match status" value="1"/>
</dbReference>
<reference evidence="2" key="1">
    <citation type="journal article" date="2021" name="Proc. Natl. Acad. Sci. U.S.A.">
        <title>A Catalog of Tens of Thousands of Viruses from Human Metagenomes Reveals Hidden Associations with Chronic Diseases.</title>
        <authorList>
            <person name="Tisza M.J."/>
            <person name="Buck C.B."/>
        </authorList>
    </citation>
    <scope>NUCLEOTIDE SEQUENCE</scope>
    <source>
        <strain evidence="2">CtML55</strain>
    </source>
</reference>
<dbReference type="Pfam" id="PF00085">
    <property type="entry name" value="Thioredoxin"/>
    <property type="match status" value="1"/>
</dbReference>
<dbReference type="CDD" id="cd02947">
    <property type="entry name" value="TRX_family"/>
    <property type="match status" value="1"/>
</dbReference>
<evidence type="ECO:0000313" key="2">
    <source>
        <dbReference type="EMBL" id="DAE30632.1"/>
    </source>
</evidence>
<dbReference type="PANTHER" id="PTHR45663">
    <property type="entry name" value="GEO12009P1"/>
    <property type="match status" value="1"/>
</dbReference>
<feature type="domain" description="Thioredoxin" evidence="1">
    <location>
        <begin position="7"/>
        <end position="80"/>
    </location>
</feature>
<dbReference type="EMBL" id="BK059105">
    <property type="protein sequence ID" value="DAE30632.1"/>
    <property type="molecule type" value="Genomic_DNA"/>
</dbReference>
<accession>A0A8S5RGW6</accession>
<dbReference type="InterPro" id="IPR013766">
    <property type="entry name" value="Thioredoxin_domain"/>
</dbReference>
<protein>
    <recommendedName>
        <fullName evidence="1">Thioredoxin domain-containing protein</fullName>
    </recommendedName>
</protein>